<proteinExistence type="predicted"/>
<dbReference type="PANTHER" id="PTHR43681:SF1">
    <property type="entry name" value="SARCALUMENIN"/>
    <property type="match status" value="1"/>
</dbReference>
<dbReference type="InterPro" id="IPR011990">
    <property type="entry name" value="TPR-like_helical_dom_sf"/>
</dbReference>
<comment type="caution">
    <text evidence="2">The sequence shown here is derived from an EMBL/GenBank/DDBJ whole genome shotgun (WGS) entry which is preliminary data.</text>
</comment>
<protein>
    <submittedName>
        <fullName evidence="2">GTP-binding protein</fullName>
    </submittedName>
</protein>
<sequence>MTSEHEFITKTYYQTFISENDTRHPVEILGEAYMAEQEKELYDLSYIRFAQGEIYFHYKDYEAAIYKWENISNDLEPWAKKNIADAYYELGLLSNADEVYGSIISSNKTLTSEVSLSLFSLYLEDNKIDAAYRIIQEAVEGNPDYPNITTVAKHFYEEQEDWKNAIELAINETKRTEGLEWFDALIDYCELGHSSSFAPDTFVSVLRKLYELDQARFKQLMAAVWKSYQNTSEYLNWLQAVVKIMKDLEINPYEQWHTITHLFEEAYLELTTGDYLLRDIGQLMPKLLVNWLNTTTATNGLAAAAAILAWDDIFPSAIKMVIVKEAEIVLENAHSRSLSLDECQHFMKSIIDWAQKNNIETSDRLIWGFDQLFDTKTTNLLVLGKGKYSFVNAILDEELLTPTLSNYTSIQYGAEKRIADVSDAGRHPLPSPEEAITPDSILELTVPSAQLRTSELRLNTTGYKEYFMEKRKTFGFLPVVDGVLFVSDAESLSEADFDYLAQIKHSAKDTPVHFVLRNTLDTVKINEYFPEAVIHSVRNMNFLRDIKVGFGTNYRVGKTLFLLRKVISSLLKKRADAENKLLDVIAHNEEYNTRLAGFLNSLHDKETEKSKEITDSFSKVISDVKRDLSEKIPKILTGCSEIITEDSNLNQLHIELNEKMNEEIQRLFQQEVIPGLSSKLQDWLENSNSKLVATQEYLDDMTQSLSEVYPEKELKLECDFKVVEDWRRDIGRMTYQIQIDKENIMLRHNPAQVLLKGAGKVLGLLPQKQQSYMLNQYKKYVENASYAEVVESIQSKFWQQFDFFKRSLPQDIGLFYKEPLDGLSQAIDQTKDRIEQDKETLAKMKSNPEVYYDPLKLFETRLVHYEKIVGLSDRSLVPASGDTGTGSMSQTN</sequence>
<evidence type="ECO:0000313" key="2">
    <source>
        <dbReference type="EMBL" id="MFD1780029.1"/>
    </source>
</evidence>
<dbReference type="EMBL" id="JBHUEK010000025">
    <property type="protein sequence ID" value="MFD1780029.1"/>
    <property type="molecule type" value="Genomic_DNA"/>
</dbReference>
<dbReference type="PANTHER" id="PTHR43681">
    <property type="entry name" value="TRANSMEMBRANE GTPASE FZO"/>
    <property type="match status" value="1"/>
</dbReference>
<dbReference type="SUPFAM" id="SSF48452">
    <property type="entry name" value="TPR-like"/>
    <property type="match status" value="1"/>
</dbReference>
<dbReference type="Gene3D" id="1.25.40.10">
    <property type="entry name" value="Tetratricopeptide repeat domain"/>
    <property type="match status" value="1"/>
</dbReference>
<organism evidence="2 3">
    <name type="scientific">Fredinandcohnia salidurans</name>
    <dbReference type="NCBI Taxonomy" id="2595041"/>
    <lineage>
        <taxon>Bacteria</taxon>
        <taxon>Bacillati</taxon>
        <taxon>Bacillota</taxon>
        <taxon>Bacilli</taxon>
        <taxon>Bacillales</taxon>
        <taxon>Bacillaceae</taxon>
        <taxon>Fredinandcohnia</taxon>
    </lineage>
</organism>
<feature type="coiled-coil region" evidence="1">
    <location>
        <begin position="820"/>
        <end position="847"/>
    </location>
</feature>
<reference evidence="3" key="1">
    <citation type="journal article" date="2019" name="Int. J. Syst. Evol. Microbiol.">
        <title>The Global Catalogue of Microorganisms (GCM) 10K type strain sequencing project: providing services to taxonomists for standard genome sequencing and annotation.</title>
        <authorList>
            <consortium name="The Broad Institute Genomics Platform"/>
            <consortium name="The Broad Institute Genome Sequencing Center for Infectious Disease"/>
            <person name="Wu L."/>
            <person name="Ma J."/>
        </authorList>
    </citation>
    <scope>NUCLEOTIDE SEQUENCE [LARGE SCALE GENOMIC DNA]</scope>
    <source>
        <strain evidence="3">CCUG 15531</strain>
    </source>
</reference>
<dbReference type="RefSeq" id="WP_388039506.1">
    <property type="nucleotide sequence ID" value="NZ_JBHUEK010000025.1"/>
</dbReference>
<dbReference type="Proteomes" id="UP001597227">
    <property type="component" value="Unassembled WGS sequence"/>
</dbReference>
<dbReference type="InterPro" id="IPR051943">
    <property type="entry name" value="TRAFAC_Dynamin-like_GTPase"/>
</dbReference>
<evidence type="ECO:0000256" key="1">
    <source>
        <dbReference type="SAM" id="Coils"/>
    </source>
</evidence>
<evidence type="ECO:0000313" key="3">
    <source>
        <dbReference type="Proteomes" id="UP001597227"/>
    </source>
</evidence>
<gene>
    <name evidence="2" type="ORF">ACFSFW_15290</name>
</gene>
<keyword evidence="1" id="KW-0175">Coiled coil</keyword>
<keyword evidence="3" id="KW-1185">Reference proteome</keyword>
<accession>A0ABW4MQ56</accession>
<name>A0ABW4MQ56_9BACI</name>